<organism evidence="2 3">
    <name type="scientific">Amorphotheca resinae ATCC 22711</name>
    <dbReference type="NCBI Taxonomy" id="857342"/>
    <lineage>
        <taxon>Eukaryota</taxon>
        <taxon>Fungi</taxon>
        <taxon>Dikarya</taxon>
        <taxon>Ascomycota</taxon>
        <taxon>Pezizomycotina</taxon>
        <taxon>Leotiomycetes</taxon>
        <taxon>Helotiales</taxon>
        <taxon>Amorphothecaceae</taxon>
        <taxon>Amorphotheca</taxon>
    </lineage>
</organism>
<sequence>MANDRVTKDQFQLAVTAAVEQRARAYTTSFALHVRWEDDNTEAERDYANFQSFLHAFGFGPPEVLTLACDDSAPGLTVIESFGKMIKAALGAAAGGRTIVFFHYAGHGKRGVNDELLFTAASSSKSIKAHGLLSVVDVVLDDNSPVDVVFVLDCGYSFLTTKAVIPIGRVVEVLAAVDLNTPGVFVPGQRVSFTGKLATQVAFLKGQNHRSVELAELIAILREDSPVKKPSHTVRVGSSSVRLYFPGVMGTDVFTGHSRLQAAFKVHIDETFTPEELQNFISWIHSLSPRAGLSLDAVYETGSMCLIVRGSYATFSKLNGIPGISLICETGSGNLLNAGSAPRAGVGLSSRDPNDSRALHGVENIPLHSKH</sequence>
<dbReference type="Proteomes" id="UP000241818">
    <property type="component" value="Unassembled WGS sequence"/>
</dbReference>
<protein>
    <recommendedName>
        <fullName evidence="4">Caspase family p20 domain-containing protein</fullName>
    </recommendedName>
</protein>
<dbReference type="RefSeq" id="XP_024722867.1">
    <property type="nucleotide sequence ID" value="XM_024864415.1"/>
</dbReference>
<feature type="region of interest" description="Disordered" evidence="1">
    <location>
        <begin position="346"/>
        <end position="371"/>
    </location>
</feature>
<dbReference type="AlphaFoldDB" id="A0A2T3B7K5"/>
<reference evidence="2 3" key="1">
    <citation type="journal article" date="2018" name="New Phytol.">
        <title>Comparative genomics and transcriptomics depict ericoid mycorrhizal fungi as versatile saprotrophs and plant mutualists.</title>
        <authorList>
            <person name="Martino E."/>
            <person name="Morin E."/>
            <person name="Grelet G.A."/>
            <person name="Kuo A."/>
            <person name="Kohler A."/>
            <person name="Daghino S."/>
            <person name="Barry K.W."/>
            <person name="Cichocki N."/>
            <person name="Clum A."/>
            <person name="Dockter R.B."/>
            <person name="Hainaut M."/>
            <person name="Kuo R.C."/>
            <person name="LaButti K."/>
            <person name="Lindahl B.D."/>
            <person name="Lindquist E.A."/>
            <person name="Lipzen A."/>
            <person name="Khouja H.R."/>
            <person name="Magnuson J."/>
            <person name="Murat C."/>
            <person name="Ohm R.A."/>
            <person name="Singer S.W."/>
            <person name="Spatafora J.W."/>
            <person name="Wang M."/>
            <person name="Veneault-Fourrey C."/>
            <person name="Henrissat B."/>
            <person name="Grigoriev I.V."/>
            <person name="Martin F.M."/>
            <person name="Perotto S."/>
        </authorList>
    </citation>
    <scope>NUCLEOTIDE SEQUENCE [LARGE SCALE GENOMIC DNA]</scope>
    <source>
        <strain evidence="2 3">ATCC 22711</strain>
    </source>
</reference>
<dbReference type="EMBL" id="KZ679008">
    <property type="protein sequence ID" value="PSS22821.1"/>
    <property type="molecule type" value="Genomic_DNA"/>
</dbReference>
<evidence type="ECO:0000313" key="2">
    <source>
        <dbReference type="EMBL" id="PSS22821.1"/>
    </source>
</evidence>
<gene>
    <name evidence="2" type="ORF">M430DRAFT_209962</name>
</gene>
<proteinExistence type="predicted"/>
<name>A0A2T3B7K5_AMORE</name>
<dbReference type="GeneID" id="36572496"/>
<evidence type="ECO:0008006" key="4">
    <source>
        <dbReference type="Google" id="ProtNLM"/>
    </source>
</evidence>
<evidence type="ECO:0000313" key="3">
    <source>
        <dbReference type="Proteomes" id="UP000241818"/>
    </source>
</evidence>
<dbReference type="STRING" id="857342.A0A2T3B7K5"/>
<keyword evidence="3" id="KW-1185">Reference proteome</keyword>
<accession>A0A2T3B7K5</accession>
<dbReference type="OrthoDB" id="4760831at2759"/>
<dbReference type="InParanoid" id="A0A2T3B7K5"/>
<evidence type="ECO:0000256" key="1">
    <source>
        <dbReference type="SAM" id="MobiDB-lite"/>
    </source>
</evidence>